<evidence type="ECO:0000313" key="1">
    <source>
        <dbReference type="EMBL" id="CAA7027653.1"/>
    </source>
</evidence>
<gene>
    <name evidence="1" type="ORF">MERR_LOCUS14888</name>
</gene>
<evidence type="ECO:0000313" key="2">
    <source>
        <dbReference type="Proteomes" id="UP000467841"/>
    </source>
</evidence>
<proteinExistence type="predicted"/>
<accession>A0A6D2IJ77</accession>
<dbReference type="EMBL" id="CACVBM020001059">
    <property type="protein sequence ID" value="CAA7027653.1"/>
    <property type="molecule type" value="Genomic_DNA"/>
</dbReference>
<comment type="caution">
    <text evidence="1">The sequence shown here is derived from an EMBL/GenBank/DDBJ whole genome shotgun (WGS) entry which is preliminary data.</text>
</comment>
<protein>
    <submittedName>
        <fullName evidence="1">Uncharacterized protein</fullName>
    </submittedName>
</protein>
<dbReference type="AlphaFoldDB" id="A0A6D2IJ77"/>
<dbReference type="Proteomes" id="UP000467841">
    <property type="component" value="Unassembled WGS sequence"/>
</dbReference>
<name>A0A6D2IJ77_9BRAS</name>
<sequence>MSISCKIGQSFPTIFNCCPSIFSLTSYELYHANFLVTVSLRVKHNGLVAADHNHWWFHAHGLRHHRLRVHVPGFPPTRLATSGLPEST</sequence>
<organism evidence="1 2">
    <name type="scientific">Microthlaspi erraticum</name>
    <dbReference type="NCBI Taxonomy" id="1685480"/>
    <lineage>
        <taxon>Eukaryota</taxon>
        <taxon>Viridiplantae</taxon>
        <taxon>Streptophyta</taxon>
        <taxon>Embryophyta</taxon>
        <taxon>Tracheophyta</taxon>
        <taxon>Spermatophyta</taxon>
        <taxon>Magnoliopsida</taxon>
        <taxon>eudicotyledons</taxon>
        <taxon>Gunneridae</taxon>
        <taxon>Pentapetalae</taxon>
        <taxon>rosids</taxon>
        <taxon>malvids</taxon>
        <taxon>Brassicales</taxon>
        <taxon>Brassicaceae</taxon>
        <taxon>Coluteocarpeae</taxon>
        <taxon>Microthlaspi</taxon>
    </lineage>
</organism>
<keyword evidence="2" id="KW-1185">Reference proteome</keyword>
<reference evidence="1" key="1">
    <citation type="submission" date="2020-01" db="EMBL/GenBank/DDBJ databases">
        <authorList>
            <person name="Mishra B."/>
        </authorList>
    </citation>
    <scope>NUCLEOTIDE SEQUENCE [LARGE SCALE GENOMIC DNA]</scope>
</reference>